<dbReference type="GO" id="GO:0004252">
    <property type="term" value="F:serine-type endopeptidase activity"/>
    <property type="evidence" value="ECO:0007669"/>
    <property type="project" value="InterPro"/>
</dbReference>
<dbReference type="InterPro" id="IPR011782">
    <property type="entry name" value="Pept_S1C_Do"/>
</dbReference>
<keyword evidence="3" id="KW-0732">Signal</keyword>
<evidence type="ECO:0000256" key="4">
    <source>
        <dbReference type="ARBA" id="ARBA00022737"/>
    </source>
</evidence>
<dbReference type="AlphaFoldDB" id="A0A933I8L7"/>
<sequence length="511" mass="54880">MVRDNNGLGNFKLLLAGAACVIAGIILASSFNLTPFSRADKGGAENLATAAGVKSIPLPLASALQSPFVAVAKKAGPAVVNIRSKRYVESNRNNFQTPYDDFFKDFFPEFRRMEPDKKQQKVEGQGSGFIIDKKGYILTNNHVVAGNPELTVKMSDSREFSAEVVGADPKSDVAVIKLKGLKDDLPESEVAVLGNSDEIQVGDYAVAIGNPFGLERTVTQGIISYKGRTGLDIQGGGPMYQDFIQTDASINFGNSGGPLVNLRGEVVGINTAINPAGQGIGFAIPINLAKKVAEQLIDHGKVVRGYLGVLPQEITPNLAEGLGIEEMNGVLVAKVEDNTPASRAGLMEGDVIIKFDGQEVPNVAKFRQVVADTRVGTDVSIVVIREKKQRTIKATLGELPREEAQKDNGKEDNESKSWMGIKKVLAVESETAQRAGIREKEGVLVADLESGSPADEAGLAEGDVIKKINSREVKTVADYHRLRKSETRGEKAVLFLIKRGQNTLFIAVKPK</sequence>
<dbReference type="Pfam" id="PF13365">
    <property type="entry name" value="Trypsin_2"/>
    <property type="match status" value="1"/>
</dbReference>
<dbReference type="PANTHER" id="PTHR22939">
    <property type="entry name" value="SERINE PROTEASE FAMILY S1C HTRA-RELATED"/>
    <property type="match status" value="1"/>
</dbReference>
<evidence type="ECO:0000256" key="2">
    <source>
        <dbReference type="ARBA" id="ARBA00022670"/>
    </source>
</evidence>
<dbReference type="PANTHER" id="PTHR22939:SF129">
    <property type="entry name" value="SERINE PROTEASE HTRA2, MITOCHONDRIAL"/>
    <property type="match status" value="1"/>
</dbReference>
<dbReference type="Gene3D" id="2.30.42.10">
    <property type="match status" value="2"/>
</dbReference>
<evidence type="ECO:0000256" key="5">
    <source>
        <dbReference type="ARBA" id="ARBA00022801"/>
    </source>
</evidence>
<keyword evidence="5" id="KW-0378">Hydrolase</keyword>
<evidence type="ECO:0000256" key="8">
    <source>
        <dbReference type="PIRSR" id="PIRSR611782-2"/>
    </source>
</evidence>
<evidence type="ECO:0000256" key="7">
    <source>
        <dbReference type="PIRSR" id="PIRSR611782-1"/>
    </source>
</evidence>
<keyword evidence="4" id="KW-0677">Repeat</keyword>
<dbReference type="InterPro" id="IPR036034">
    <property type="entry name" value="PDZ_sf"/>
</dbReference>
<dbReference type="PROSITE" id="PS50106">
    <property type="entry name" value="PDZ"/>
    <property type="match status" value="2"/>
</dbReference>
<dbReference type="InterPro" id="IPR001940">
    <property type="entry name" value="Peptidase_S1C"/>
</dbReference>
<evidence type="ECO:0000259" key="9">
    <source>
        <dbReference type="PROSITE" id="PS50106"/>
    </source>
</evidence>
<feature type="domain" description="PDZ" evidence="9">
    <location>
        <begin position="424"/>
        <end position="500"/>
    </location>
</feature>
<dbReference type="SUPFAM" id="SSF50494">
    <property type="entry name" value="Trypsin-like serine proteases"/>
    <property type="match status" value="1"/>
</dbReference>
<dbReference type="GO" id="GO:0006508">
    <property type="term" value="P:proteolysis"/>
    <property type="evidence" value="ECO:0007669"/>
    <property type="project" value="UniProtKB-KW"/>
</dbReference>
<dbReference type="SUPFAM" id="SSF50156">
    <property type="entry name" value="PDZ domain-like"/>
    <property type="match status" value="2"/>
</dbReference>
<feature type="binding site" evidence="8">
    <location>
        <position position="142"/>
    </location>
    <ligand>
        <name>substrate</name>
    </ligand>
</feature>
<feature type="domain" description="PDZ" evidence="9">
    <location>
        <begin position="321"/>
        <end position="387"/>
    </location>
</feature>
<dbReference type="EMBL" id="JACQXR010000011">
    <property type="protein sequence ID" value="MBI4725820.1"/>
    <property type="molecule type" value="Genomic_DNA"/>
</dbReference>
<keyword evidence="6" id="KW-0720">Serine protease</keyword>
<protein>
    <submittedName>
        <fullName evidence="10">Do family serine endopeptidase</fullName>
    </submittedName>
</protein>
<feature type="binding site" evidence="8">
    <location>
        <begin position="253"/>
        <end position="255"/>
    </location>
    <ligand>
        <name>substrate</name>
    </ligand>
</feature>
<reference evidence="10" key="1">
    <citation type="submission" date="2020-07" db="EMBL/GenBank/DDBJ databases">
        <title>Huge and variable diversity of episymbiotic CPR bacteria and DPANN archaea in groundwater ecosystems.</title>
        <authorList>
            <person name="He C.Y."/>
            <person name="Keren R."/>
            <person name="Whittaker M."/>
            <person name="Farag I.F."/>
            <person name="Doudna J."/>
            <person name="Cate J.H.D."/>
            <person name="Banfield J.F."/>
        </authorList>
    </citation>
    <scope>NUCLEOTIDE SEQUENCE</scope>
    <source>
        <strain evidence="10">NC_groundwater_1520_Pr4_B-0.1um_53_5</strain>
    </source>
</reference>
<evidence type="ECO:0000256" key="6">
    <source>
        <dbReference type="ARBA" id="ARBA00022825"/>
    </source>
</evidence>
<keyword evidence="2" id="KW-0645">Protease</keyword>
<evidence type="ECO:0000256" key="1">
    <source>
        <dbReference type="ARBA" id="ARBA00010541"/>
    </source>
</evidence>
<comment type="caution">
    <text evidence="10">The sequence shown here is derived from an EMBL/GenBank/DDBJ whole genome shotgun (WGS) entry which is preliminary data.</text>
</comment>
<feature type="active site" description="Charge relay system" evidence="7">
    <location>
        <position position="142"/>
    </location>
</feature>
<name>A0A933I8L7_UNCT6</name>
<feature type="binding site" evidence="8">
    <location>
        <position position="172"/>
    </location>
    <ligand>
        <name>substrate</name>
    </ligand>
</feature>
<proteinExistence type="inferred from homology"/>
<evidence type="ECO:0000313" key="10">
    <source>
        <dbReference type="EMBL" id="MBI4725820.1"/>
    </source>
</evidence>
<dbReference type="Proteomes" id="UP000736328">
    <property type="component" value="Unassembled WGS sequence"/>
</dbReference>
<organism evidence="10 11">
    <name type="scientific">candidate division TA06 bacterium</name>
    <dbReference type="NCBI Taxonomy" id="2250710"/>
    <lineage>
        <taxon>Bacteria</taxon>
        <taxon>Bacteria division TA06</taxon>
    </lineage>
</organism>
<dbReference type="Gene3D" id="2.40.10.120">
    <property type="match status" value="1"/>
</dbReference>
<comment type="similarity">
    <text evidence="1">Belongs to the peptidase S1C family.</text>
</comment>
<evidence type="ECO:0000256" key="3">
    <source>
        <dbReference type="ARBA" id="ARBA00022729"/>
    </source>
</evidence>
<feature type="active site" description="Charge relay system" evidence="7">
    <location>
        <position position="172"/>
    </location>
</feature>
<feature type="active site" description="Charge relay system" evidence="7">
    <location>
        <position position="255"/>
    </location>
</feature>
<dbReference type="InterPro" id="IPR001478">
    <property type="entry name" value="PDZ"/>
</dbReference>
<dbReference type="CDD" id="cd10839">
    <property type="entry name" value="cpPDZ1_DegP-like"/>
    <property type="match status" value="1"/>
</dbReference>
<dbReference type="PRINTS" id="PR00834">
    <property type="entry name" value="PROTEASES2C"/>
</dbReference>
<accession>A0A933I8L7</accession>
<dbReference type="InterPro" id="IPR009003">
    <property type="entry name" value="Peptidase_S1_PA"/>
</dbReference>
<evidence type="ECO:0000313" key="11">
    <source>
        <dbReference type="Proteomes" id="UP000736328"/>
    </source>
</evidence>
<gene>
    <name evidence="10" type="ORF">HY768_01110</name>
</gene>
<dbReference type="Pfam" id="PF13180">
    <property type="entry name" value="PDZ_2"/>
    <property type="match status" value="2"/>
</dbReference>
<dbReference type="SMART" id="SM00228">
    <property type="entry name" value="PDZ"/>
    <property type="match status" value="2"/>
</dbReference>
<dbReference type="NCBIfam" id="TIGR02037">
    <property type="entry name" value="degP_htrA_DO"/>
    <property type="match status" value="1"/>
</dbReference>